<gene>
    <name evidence="2" type="ORF">Drose_19680</name>
</gene>
<keyword evidence="1" id="KW-0472">Membrane</keyword>
<reference evidence="2" key="1">
    <citation type="submission" date="2021-04" db="EMBL/GenBank/DDBJ databases">
        <title>Biosynthetic gene clusters of Dactylosporangioum roseum.</title>
        <authorList>
            <person name="Hartkoorn R.C."/>
            <person name="Beaudoing E."/>
            <person name="Hot D."/>
            <person name="Moureu S."/>
        </authorList>
    </citation>
    <scope>NUCLEOTIDE SEQUENCE</scope>
    <source>
        <strain evidence="2">NRRL B-16295</strain>
    </source>
</reference>
<evidence type="ECO:0000313" key="3">
    <source>
        <dbReference type="Proteomes" id="UP001058271"/>
    </source>
</evidence>
<accession>A0ABY5YUY3</accession>
<organism evidence="2 3">
    <name type="scientific">Dactylosporangium roseum</name>
    <dbReference type="NCBI Taxonomy" id="47989"/>
    <lineage>
        <taxon>Bacteria</taxon>
        <taxon>Bacillati</taxon>
        <taxon>Actinomycetota</taxon>
        <taxon>Actinomycetes</taxon>
        <taxon>Micromonosporales</taxon>
        <taxon>Micromonosporaceae</taxon>
        <taxon>Dactylosporangium</taxon>
    </lineage>
</organism>
<evidence type="ECO:0008006" key="4">
    <source>
        <dbReference type="Google" id="ProtNLM"/>
    </source>
</evidence>
<dbReference type="RefSeq" id="WP_260722787.1">
    <property type="nucleotide sequence ID" value="NZ_BAAABS010000062.1"/>
</dbReference>
<sequence>MSTNVAVVIAVLVVLAVVAIVLGLWQGRRRSALQRRFGPEYERAVARAGSRRAADRELRERQRHHAELQLRDLEPHQRLRYASQWEETQAHFVDQPETATREADELVTRVMSDRGYPVEDFDRRLANLSVEHASTLEHYRDAHEINLANERGQASTEQLRQALVHYRVLFADLLGESPGGRQVPKTG</sequence>
<protein>
    <recommendedName>
        <fullName evidence="4">Secreted protein</fullName>
    </recommendedName>
</protein>
<name>A0ABY5YUY3_9ACTN</name>
<proteinExistence type="predicted"/>
<evidence type="ECO:0000313" key="2">
    <source>
        <dbReference type="EMBL" id="UWZ33534.1"/>
    </source>
</evidence>
<keyword evidence="1" id="KW-0812">Transmembrane</keyword>
<keyword evidence="1" id="KW-1133">Transmembrane helix</keyword>
<dbReference type="EMBL" id="CP073721">
    <property type="protein sequence ID" value="UWZ33534.1"/>
    <property type="molecule type" value="Genomic_DNA"/>
</dbReference>
<feature type="transmembrane region" description="Helical" evidence="1">
    <location>
        <begin position="6"/>
        <end position="25"/>
    </location>
</feature>
<dbReference type="Proteomes" id="UP001058271">
    <property type="component" value="Chromosome"/>
</dbReference>
<evidence type="ECO:0000256" key="1">
    <source>
        <dbReference type="SAM" id="Phobius"/>
    </source>
</evidence>
<keyword evidence="3" id="KW-1185">Reference proteome</keyword>